<evidence type="ECO:0000256" key="2">
    <source>
        <dbReference type="SAM" id="SignalP"/>
    </source>
</evidence>
<gene>
    <name evidence="3" type="ORF">HCBAA847_1278</name>
</gene>
<evidence type="ECO:0000313" key="4">
    <source>
        <dbReference type="Proteomes" id="UP000006036"/>
    </source>
</evidence>
<feature type="signal peptide" evidence="2">
    <location>
        <begin position="1"/>
        <end position="21"/>
    </location>
</feature>
<organism evidence="3 4">
    <name type="scientific">Helicobacter cinaedi CCUG 18818 = ATCC BAA-847</name>
    <dbReference type="NCBI Taxonomy" id="537971"/>
    <lineage>
        <taxon>Bacteria</taxon>
        <taxon>Pseudomonadati</taxon>
        <taxon>Campylobacterota</taxon>
        <taxon>Epsilonproteobacteria</taxon>
        <taxon>Campylobacterales</taxon>
        <taxon>Helicobacteraceae</taxon>
        <taxon>Helicobacter</taxon>
    </lineage>
</organism>
<evidence type="ECO:0000313" key="3">
    <source>
        <dbReference type="EMBL" id="BAM32511.1"/>
    </source>
</evidence>
<dbReference type="EMBL" id="AP012492">
    <property type="protein sequence ID" value="BAM32511.1"/>
    <property type="molecule type" value="Genomic_DNA"/>
</dbReference>
<dbReference type="Pfam" id="PF05708">
    <property type="entry name" value="Peptidase_C92"/>
    <property type="match status" value="1"/>
</dbReference>
<name>A0AAI8MN09_9HELI</name>
<dbReference type="InterPro" id="IPR038765">
    <property type="entry name" value="Papain-like_cys_pep_sf"/>
</dbReference>
<dbReference type="Proteomes" id="UP000006036">
    <property type="component" value="Chromosome 1"/>
</dbReference>
<dbReference type="AlphaFoldDB" id="A0AAI8MN09"/>
<proteinExistence type="predicted"/>
<dbReference type="InterPro" id="IPR024453">
    <property type="entry name" value="Peptidase_C92"/>
</dbReference>
<dbReference type="KEGG" id="hcb:HCBAA847_1278"/>
<keyword evidence="2" id="KW-0732">Signal</keyword>
<dbReference type="RefSeq" id="WP_014666582.1">
    <property type="nucleotide sequence ID" value="NC_020555.1"/>
</dbReference>
<evidence type="ECO:0000256" key="1">
    <source>
        <dbReference type="SAM" id="MobiDB-lite"/>
    </source>
</evidence>
<accession>A0AAI8MN09</accession>
<reference evidence="3 4" key="1">
    <citation type="journal article" date="2012" name="J. Bacteriol.">
        <title>Complete Genome Sequence of Helicobacter cinaedi Type Strain ATCC BAA-847.</title>
        <authorList>
            <person name="Miyoshi-Akiyama T."/>
            <person name="Takeshita N."/>
            <person name="Ohmagari N."/>
            <person name="Kirikae T."/>
        </authorList>
    </citation>
    <scope>NUCLEOTIDE SEQUENCE [LARGE SCALE GENOMIC DNA]</scope>
    <source>
        <strain evidence="3 4">ATCC BAA-847</strain>
    </source>
</reference>
<sequence>MNCFLLKIIVSLMLLSLTCLANSNGNISVSSPAPSPLAKKLDLQHGDLIFIKTSESAFDKAISQATQKDEVSYTHIGIFDLYSDSVLEAEPKQGVVRKKLEIFLKENPLFDIMRLTPKVAKNVDIQASIKRAEKHLGEPYDFTYTANNGAMYCSELVYEAFLDTKGQHIFSAKPMNFYAPDGSLPQYWKELFKKLQKPIPQGELGTNPNDMARDKVLMRVNKS</sequence>
<dbReference type="SUPFAM" id="SSF54001">
    <property type="entry name" value="Cysteine proteinases"/>
    <property type="match status" value="1"/>
</dbReference>
<feature type="region of interest" description="Disordered" evidence="1">
    <location>
        <begin position="202"/>
        <end position="223"/>
    </location>
</feature>
<dbReference type="Gene3D" id="3.90.1720.10">
    <property type="entry name" value="endopeptidase domain like (from Nostoc punctiforme)"/>
    <property type="match status" value="1"/>
</dbReference>
<dbReference type="GeneID" id="66539208"/>
<feature type="chain" id="PRO_5042551388" description="Permuted papain-like amidase YaeF/Yiix C92 family enzyme" evidence="2">
    <location>
        <begin position="22"/>
        <end position="223"/>
    </location>
</feature>
<evidence type="ECO:0008006" key="5">
    <source>
        <dbReference type="Google" id="ProtNLM"/>
    </source>
</evidence>
<protein>
    <recommendedName>
        <fullName evidence="5">Permuted papain-like amidase YaeF/Yiix C92 family enzyme</fullName>
    </recommendedName>
</protein>